<dbReference type="Pfam" id="PF10545">
    <property type="entry name" value="MADF_DNA_bdg"/>
    <property type="match status" value="1"/>
</dbReference>
<accession>A0A212FLM0</accession>
<sequence length="163" mass="18494">MVEESSIDNELLISLVEQCPVLWDKTLELYKNRVATQAAWKGIMVIIDPNFETKEEKTRQALDKYDDDEVLEFQMGVLQLMKKIKNSRQIRESSSFNLSSVHRGYFTQQYQNSNIQEATNSISTNMTTTTSLQSPASVELTTAASLQSPSSVESCYSNYTDID</sequence>
<gene>
    <name evidence="2" type="ORF">KGM_215369</name>
</gene>
<name>A0A212FLM0_DANPL</name>
<feature type="domain" description="MADF" evidence="1">
    <location>
        <begin position="11"/>
        <end position="102"/>
    </location>
</feature>
<proteinExistence type="predicted"/>
<dbReference type="EMBL" id="AGBW02007736">
    <property type="protein sequence ID" value="OWR54645.1"/>
    <property type="molecule type" value="Genomic_DNA"/>
</dbReference>
<dbReference type="KEGG" id="dpl:KGM_215369"/>
<keyword evidence="3" id="KW-1185">Reference proteome</keyword>
<organism evidence="2 3">
    <name type="scientific">Danaus plexippus plexippus</name>
    <dbReference type="NCBI Taxonomy" id="278856"/>
    <lineage>
        <taxon>Eukaryota</taxon>
        <taxon>Metazoa</taxon>
        <taxon>Ecdysozoa</taxon>
        <taxon>Arthropoda</taxon>
        <taxon>Hexapoda</taxon>
        <taxon>Insecta</taxon>
        <taxon>Pterygota</taxon>
        <taxon>Neoptera</taxon>
        <taxon>Endopterygota</taxon>
        <taxon>Lepidoptera</taxon>
        <taxon>Glossata</taxon>
        <taxon>Ditrysia</taxon>
        <taxon>Papilionoidea</taxon>
        <taxon>Nymphalidae</taxon>
        <taxon>Danainae</taxon>
        <taxon>Danaini</taxon>
        <taxon>Danaina</taxon>
        <taxon>Danaus</taxon>
        <taxon>Danaus</taxon>
    </lineage>
</organism>
<reference evidence="2 3" key="1">
    <citation type="journal article" date="2011" name="Cell">
        <title>The monarch butterfly genome yields insights into long-distance migration.</title>
        <authorList>
            <person name="Zhan S."/>
            <person name="Merlin C."/>
            <person name="Boore J.L."/>
            <person name="Reppert S.M."/>
        </authorList>
    </citation>
    <scope>NUCLEOTIDE SEQUENCE [LARGE SCALE GENOMIC DNA]</scope>
    <source>
        <strain evidence="2">F-2</strain>
    </source>
</reference>
<dbReference type="InterPro" id="IPR006578">
    <property type="entry name" value="MADF-dom"/>
</dbReference>
<dbReference type="InParanoid" id="A0A212FLM0"/>
<evidence type="ECO:0000259" key="1">
    <source>
        <dbReference type="PROSITE" id="PS51029"/>
    </source>
</evidence>
<comment type="caution">
    <text evidence="2">The sequence shown here is derived from an EMBL/GenBank/DDBJ whole genome shotgun (WGS) entry which is preliminary data.</text>
</comment>
<evidence type="ECO:0000313" key="3">
    <source>
        <dbReference type="Proteomes" id="UP000007151"/>
    </source>
</evidence>
<dbReference type="Proteomes" id="UP000007151">
    <property type="component" value="Unassembled WGS sequence"/>
</dbReference>
<protein>
    <recommendedName>
        <fullName evidence="1">MADF domain-containing protein</fullName>
    </recommendedName>
</protein>
<dbReference type="AlphaFoldDB" id="A0A212FLM0"/>
<dbReference type="PROSITE" id="PS51029">
    <property type="entry name" value="MADF"/>
    <property type="match status" value="1"/>
</dbReference>
<evidence type="ECO:0000313" key="2">
    <source>
        <dbReference type="EMBL" id="OWR54645.1"/>
    </source>
</evidence>